<dbReference type="Pfam" id="PF10977">
    <property type="entry name" value="DUF2797"/>
    <property type="match status" value="1"/>
</dbReference>
<name>A0ABD6BGB5_9EURY</name>
<comment type="caution">
    <text evidence="1">The sequence shown here is derived from an EMBL/GenBank/DDBJ whole genome shotgun (WGS) entry which is preliminary data.</text>
</comment>
<gene>
    <name evidence="1" type="ORF">ACFR99_11150</name>
</gene>
<dbReference type="EMBL" id="JBHUDI010000005">
    <property type="protein sequence ID" value="MFD1564108.1"/>
    <property type="molecule type" value="Genomic_DNA"/>
</dbReference>
<sequence>MQLVGYEPSGRGSALLVSNGSGEVDSRPLTAGDEIAYTLGERHCAGTIDETGTHIACDRPSAPYCEYHTSTWVCARCTGTCLKDEMDCHEDHAVYIAAFAPDTFKVGVTKLWRLETRLREQGADRAAHVHTVSNGRIARELEAEIATRLVDRVRTGPKVAALAASVDEAAWEAVLSEFDVVNRFDFDYGLALETRPVRETVASGTVVGVKGRLLVLENGGTIYAVDMRDLVGYDLEEGPTGRDLQSSLGSFG</sequence>
<dbReference type="RefSeq" id="WP_390287306.1">
    <property type="nucleotide sequence ID" value="NZ_JBHUDI010000005.1"/>
</dbReference>
<dbReference type="AlphaFoldDB" id="A0ABD6BGB5"/>
<accession>A0ABD6BGB5</accession>
<reference evidence="1 2" key="1">
    <citation type="journal article" date="2019" name="Int. J. Syst. Evol. Microbiol.">
        <title>The Global Catalogue of Microorganisms (GCM) 10K type strain sequencing project: providing services to taxonomists for standard genome sequencing and annotation.</title>
        <authorList>
            <consortium name="The Broad Institute Genomics Platform"/>
            <consortium name="The Broad Institute Genome Sequencing Center for Infectious Disease"/>
            <person name="Wu L."/>
            <person name="Ma J."/>
        </authorList>
    </citation>
    <scope>NUCLEOTIDE SEQUENCE [LARGE SCALE GENOMIC DNA]</scope>
    <source>
        <strain evidence="1 2">CGMCC 1.12230</strain>
    </source>
</reference>
<evidence type="ECO:0000313" key="1">
    <source>
        <dbReference type="EMBL" id="MFD1564108.1"/>
    </source>
</evidence>
<proteinExistence type="predicted"/>
<dbReference type="InterPro" id="IPR021246">
    <property type="entry name" value="DUF2797"/>
</dbReference>
<protein>
    <submittedName>
        <fullName evidence="1">DUF2797 domain-containing protein</fullName>
    </submittedName>
</protein>
<keyword evidence="2" id="KW-1185">Reference proteome</keyword>
<evidence type="ECO:0000313" key="2">
    <source>
        <dbReference type="Proteomes" id="UP001597076"/>
    </source>
</evidence>
<organism evidence="1 2">
    <name type="scientific">Haloarchaeobius amylolyticus</name>
    <dbReference type="NCBI Taxonomy" id="1198296"/>
    <lineage>
        <taxon>Archaea</taxon>
        <taxon>Methanobacteriati</taxon>
        <taxon>Methanobacteriota</taxon>
        <taxon>Stenosarchaea group</taxon>
        <taxon>Halobacteria</taxon>
        <taxon>Halobacteriales</taxon>
        <taxon>Halorubellaceae</taxon>
        <taxon>Haloarchaeobius</taxon>
    </lineage>
</organism>
<dbReference type="Proteomes" id="UP001597076">
    <property type="component" value="Unassembled WGS sequence"/>
</dbReference>